<dbReference type="AlphaFoldDB" id="A0AAD1YK77"/>
<evidence type="ECO:0000256" key="1">
    <source>
        <dbReference type="ARBA" id="ARBA00004609"/>
    </source>
</evidence>
<keyword evidence="3" id="KW-0472">Membrane</keyword>
<dbReference type="Pfam" id="PF25079">
    <property type="entry name" value="COB_C"/>
    <property type="match status" value="1"/>
</dbReference>
<evidence type="ECO:0000259" key="7">
    <source>
        <dbReference type="Pfam" id="PF25079"/>
    </source>
</evidence>
<evidence type="ECO:0000256" key="2">
    <source>
        <dbReference type="ARBA" id="ARBA00005507"/>
    </source>
</evidence>
<sequence length="250" mass="28446">MGGQTLEQGDYSRFKGTGIPHCCKKDPIVVDLLPGTPYNQQIANCCKGGVINSWMQDPTNAASPFQLRVGSAGTTNKTLVPKNIWTGLYLWTCKSGEFDQVSLVRRRRVTQAMSKLCDMEPYVHIFTVSGPKISNLLWSMSSFYNDTINAQLVLVDVRITSLSQEVVWSKFIFDANSPDTPHLASVVSSDNEETNYSPLVQCSSHMCPIWVHQHVKLNYEDYWRVKVTITNYNYRMNYNQWNLVVRHPNI</sequence>
<dbReference type="GO" id="GO:0052324">
    <property type="term" value="P:plant-type cell wall cellulose biosynthetic process"/>
    <property type="evidence" value="ECO:0007669"/>
    <property type="project" value="TreeGrafter"/>
</dbReference>
<dbReference type="InterPro" id="IPR006918">
    <property type="entry name" value="COBRA_pln"/>
</dbReference>
<evidence type="ECO:0000256" key="6">
    <source>
        <dbReference type="ARBA" id="ARBA00023288"/>
    </source>
</evidence>
<dbReference type="PANTHER" id="PTHR31673">
    <property type="entry name" value="PROTEIN COBRA"/>
    <property type="match status" value="1"/>
</dbReference>
<dbReference type="Pfam" id="PF04833">
    <property type="entry name" value="COBRA"/>
    <property type="match status" value="1"/>
</dbReference>
<organism evidence="8 9">
    <name type="scientific">Fraxinus pennsylvanica</name>
    <dbReference type="NCBI Taxonomy" id="56036"/>
    <lineage>
        <taxon>Eukaryota</taxon>
        <taxon>Viridiplantae</taxon>
        <taxon>Streptophyta</taxon>
        <taxon>Embryophyta</taxon>
        <taxon>Tracheophyta</taxon>
        <taxon>Spermatophyta</taxon>
        <taxon>Magnoliopsida</taxon>
        <taxon>eudicotyledons</taxon>
        <taxon>Gunneridae</taxon>
        <taxon>Pentapetalae</taxon>
        <taxon>asterids</taxon>
        <taxon>lamiids</taxon>
        <taxon>Lamiales</taxon>
        <taxon>Oleaceae</taxon>
        <taxon>Oleeae</taxon>
        <taxon>Fraxinus</taxon>
    </lineage>
</organism>
<comment type="similarity">
    <text evidence="2">Belongs to the COBRA family.</text>
</comment>
<proteinExistence type="inferred from homology"/>
<evidence type="ECO:0000256" key="4">
    <source>
        <dbReference type="ARBA" id="ARBA00022729"/>
    </source>
</evidence>
<dbReference type="GO" id="GO:0005886">
    <property type="term" value="C:plasma membrane"/>
    <property type="evidence" value="ECO:0007669"/>
    <property type="project" value="UniProtKB-SubCell"/>
</dbReference>
<keyword evidence="5" id="KW-0325">Glycoprotein</keyword>
<protein>
    <recommendedName>
        <fullName evidence="7">COBRA C-terminal domain-containing protein</fullName>
    </recommendedName>
</protein>
<keyword evidence="4" id="KW-0732">Signal</keyword>
<dbReference type="Proteomes" id="UP000834106">
    <property type="component" value="Chromosome 1"/>
</dbReference>
<dbReference type="GO" id="GO:0010215">
    <property type="term" value="P:cellulose microfibril organization"/>
    <property type="evidence" value="ECO:0007669"/>
    <property type="project" value="InterPro"/>
</dbReference>
<reference evidence="8" key="1">
    <citation type="submission" date="2023-05" db="EMBL/GenBank/DDBJ databases">
        <authorList>
            <person name="Huff M."/>
        </authorList>
    </citation>
    <scope>NUCLEOTIDE SEQUENCE</scope>
</reference>
<accession>A0AAD1YK77</accession>
<comment type="subcellular location">
    <subcellularLocation>
        <location evidence="1">Cell membrane</location>
        <topology evidence="1">Lipid-anchor</topology>
        <topology evidence="1">GPI-anchor</topology>
    </subcellularLocation>
</comment>
<gene>
    <name evidence="8" type="ORF">FPE_LOCUS190</name>
</gene>
<evidence type="ECO:0000313" key="9">
    <source>
        <dbReference type="Proteomes" id="UP000834106"/>
    </source>
</evidence>
<keyword evidence="3" id="KW-0336">GPI-anchor</keyword>
<evidence type="ECO:0000256" key="5">
    <source>
        <dbReference type="ARBA" id="ARBA00023180"/>
    </source>
</evidence>
<evidence type="ECO:0000313" key="8">
    <source>
        <dbReference type="EMBL" id="CAI9752759.1"/>
    </source>
</evidence>
<keyword evidence="6" id="KW-0449">Lipoprotein</keyword>
<evidence type="ECO:0000256" key="3">
    <source>
        <dbReference type="ARBA" id="ARBA00022622"/>
    </source>
</evidence>
<dbReference type="GO" id="GO:0098552">
    <property type="term" value="C:side of membrane"/>
    <property type="evidence" value="ECO:0007669"/>
    <property type="project" value="UniProtKB-KW"/>
</dbReference>
<keyword evidence="9" id="KW-1185">Reference proteome</keyword>
<feature type="domain" description="COBRA C-terminal" evidence="7">
    <location>
        <begin position="184"/>
        <end position="249"/>
    </location>
</feature>
<dbReference type="PANTHER" id="PTHR31673:SF61">
    <property type="entry name" value="PROTEIN COBRA"/>
    <property type="match status" value="1"/>
</dbReference>
<dbReference type="InterPro" id="IPR056900">
    <property type="entry name" value="COB_C"/>
</dbReference>
<name>A0AAD1YK77_9LAMI</name>
<dbReference type="EMBL" id="OU503036">
    <property type="protein sequence ID" value="CAI9752759.1"/>
    <property type="molecule type" value="Genomic_DNA"/>
</dbReference>